<evidence type="ECO:0000313" key="4">
    <source>
        <dbReference type="EMBL" id="KAK3290999.1"/>
    </source>
</evidence>
<proteinExistence type="predicted"/>
<dbReference type="EMBL" id="JAUEPN010000011">
    <property type="protein sequence ID" value="KAK3290999.1"/>
    <property type="molecule type" value="Genomic_DNA"/>
</dbReference>
<dbReference type="GeneID" id="87842431"/>
<comment type="caution">
    <text evidence="4">The sequence shown here is derived from an EMBL/GenBank/DDBJ whole genome shotgun (WGS) entry which is preliminary data.</text>
</comment>
<keyword evidence="2" id="KW-0812">Transmembrane</keyword>
<organism evidence="4 5">
    <name type="scientific">Chaetomium fimeti</name>
    <dbReference type="NCBI Taxonomy" id="1854472"/>
    <lineage>
        <taxon>Eukaryota</taxon>
        <taxon>Fungi</taxon>
        <taxon>Dikarya</taxon>
        <taxon>Ascomycota</taxon>
        <taxon>Pezizomycotina</taxon>
        <taxon>Sordariomycetes</taxon>
        <taxon>Sordariomycetidae</taxon>
        <taxon>Sordariales</taxon>
        <taxon>Chaetomiaceae</taxon>
        <taxon>Chaetomium</taxon>
    </lineage>
</organism>
<dbReference type="Proteomes" id="UP001278766">
    <property type="component" value="Unassembled WGS sequence"/>
</dbReference>
<evidence type="ECO:0000313" key="5">
    <source>
        <dbReference type="Proteomes" id="UP001278766"/>
    </source>
</evidence>
<reference evidence="4" key="1">
    <citation type="journal article" date="2023" name="Mol. Phylogenet. Evol.">
        <title>Genome-scale phylogeny and comparative genomics of the fungal order Sordariales.</title>
        <authorList>
            <person name="Hensen N."/>
            <person name="Bonometti L."/>
            <person name="Westerberg I."/>
            <person name="Brannstrom I.O."/>
            <person name="Guillou S."/>
            <person name="Cros-Aarteil S."/>
            <person name="Calhoun S."/>
            <person name="Haridas S."/>
            <person name="Kuo A."/>
            <person name="Mondo S."/>
            <person name="Pangilinan J."/>
            <person name="Riley R."/>
            <person name="LaButti K."/>
            <person name="Andreopoulos B."/>
            <person name="Lipzen A."/>
            <person name="Chen C."/>
            <person name="Yan M."/>
            <person name="Daum C."/>
            <person name="Ng V."/>
            <person name="Clum A."/>
            <person name="Steindorff A."/>
            <person name="Ohm R.A."/>
            <person name="Martin F."/>
            <person name="Silar P."/>
            <person name="Natvig D.O."/>
            <person name="Lalanne C."/>
            <person name="Gautier V."/>
            <person name="Ament-Velasquez S.L."/>
            <person name="Kruys A."/>
            <person name="Hutchinson M.I."/>
            <person name="Powell A.J."/>
            <person name="Barry K."/>
            <person name="Miller A.N."/>
            <person name="Grigoriev I.V."/>
            <person name="Debuchy R."/>
            <person name="Gladieux P."/>
            <person name="Hiltunen Thoren M."/>
            <person name="Johannesson H."/>
        </authorList>
    </citation>
    <scope>NUCLEOTIDE SEQUENCE</scope>
    <source>
        <strain evidence="4">CBS 168.71</strain>
    </source>
</reference>
<dbReference type="AlphaFoldDB" id="A0AAE0H710"/>
<keyword evidence="2" id="KW-1133">Transmembrane helix</keyword>
<keyword evidence="5" id="KW-1185">Reference proteome</keyword>
<dbReference type="RefSeq" id="XP_062654513.1">
    <property type="nucleotide sequence ID" value="XM_062805483.1"/>
</dbReference>
<sequence>MVKLGVYSALIWAAGLVSAAATPAPLVEVRTRNLPGTSDEHTRHLIWRRLADLARTRRQNVFENSASLDKSWNDATVFSYSYEADTAGTKLENLTAEFSIEVKCVTCYFKAGATAQLTIGGDFDIGDTIRNVTGQVKDELGDLVRTTVESIDDAINLDELKQLVGPGDFEMDEFIDFSNVSIDTDIDINFPPLPEVQLLFQIDHMDLYMEMDTTIAAGVTLTIPLYKSQTAFGITLMDGLEAGVFVTLDLILSVEGEITIRSGFHLLLDDPVGFKLALFGQNVSDVIFVAEFLTNITGGAELAAQEGCALKIVQEYTLAVGAAAGATVAVGPHTWGLEPNTTIPLFYTTLADICAITADATPTPTAAVAARQEEDDPNLETHTLTTKVLYTGISCASPGLPACPQSLQSTTLRTSTQTHVTAVPSGVTPTFPASTALSVASTIPFGKQVNKLAATSGAPVSYVPPPPPPTSSARPSGKGDDDGVGDVLDDIGEVFQGETGGVSNKLIIGLSVGLGVPILAAIIAALVHYLKRKKYAPVPKSDVHKSDMTAVEYTGGYDSPMAAEREAMVKKTPDVATSEVQH</sequence>
<feature type="signal peptide" evidence="3">
    <location>
        <begin position="1"/>
        <end position="19"/>
    </location>
</feature>
<evidence type="ECO:0008006" key="6">
    <source>
        <dbReference type="Google" id="ProtNLM"/>
    </source>
</evidence>
<evidence type="ECO:0000256" key="1">
    <source>
        <dbReference type="SAM" id="MobiDB-lite"/>
    </source>
</evidence>
<keyword evidence="2" id="KW-0472">Membrane</keyword>
<feature type="transmembrane region" description="Helical" evidence="2">
    <location>
        <begin position="506"/>
        <end position="530"/>
    </location>
</feature>
<evidence type="ECO:0000256" key="2">
    <source>
        <dbReference type="SAM" id="Phobius"/>
    </source>
</evidence>
<feature type="chain" id="PRO_5041899121" description="Mid2 domain-containing protein" evidence="3">
    <location>
        <begin position="20"/>
        <end position="582"/>
    </location>
</feature>
<accession>A0AAE0H710</accession>
<reference evidence="4" key="2">
    <citation type="submission" date="2023-06" db="EMBL/GenBank/DDBJ databases">
        <authorList>
            <consortium name="Lawrence Berkeley National Laboratory"/>
            <person name="Haridas S."/>
            <person name="Hensen N."/>
            <person name="Bonometti L."/>
            <person name="Westerberg I."/>
            <person name="Brannstrom I.O."/>
            <person name="Guillou S."/>
            <person name="Cros-Aarteil S."/>
            <person name="Calhoun S."/>
            <person name="Kuo A."/>
            <person name="Mondo S."/>
            <person name="Pangilinan J."/>
            <person name="Riley R."/>
            <person name="Labutti K."/>
            <person name="Andreopoulos B."/>
            <person name="Lipzen A."/>
            <person name="Chen C."/>
            <person name="Yanf M."/>
            <person name="Daum C."/>
            <person name="Ng V."/>
            <person name="Clum A."/>
            <person name="Steindorff A."/>
            <person name="Ohm R."/>
            <person name="Martin F."/>
            <person name="Silar P."/>
            <person name="Natvig D."/>
            <person name="Lalanne C."/>
            <person name="Gautier V."/>
            <person name="Ament-Velasquez S.L."/>
            <person name="Kruys A."/>
            <person name="Hutchinson M.I."/>
            <person name="Powell A.J."/>
            <person name="Barry K."/>
            <person name="Miller A.N."/>
            <person name="Grigoriev I.V."/>
            <person name="Debuchy R."/>
            <person name="Gladieux P."/>
            <person name="Thoren M.H."/>
            <person name="Johannesson H."/>
        </authorList>
    </citation>
    <scope>NUCLEOTIDE SEQUENCE</scope>
    <source>
        <strain evidence="4">CBS 168.71</strain>
    </source>
</reference>
<evidence type="ECO:0000256" key="3">
    <source>
        <dbReference type="SAM" id="SignalP"/>
    </source>
</evidence>
<feature type="region of interest" description="Disordered" evidence="1">
    <location>
        <begin position="457"/>
        <end position="487"/>
    </location>
</feature>
<protein>
    <recommendedName>
        <fullName evidence="6">Mid2 domain-containing protein</fullName>
    </recommendedName>
</protein>
<keyword evidence="3" id="KW-0732">Signal</keyword>
<gene>
    <name evidence="4" type="ORF">B0H64DRAFT_420741</name>
</gene>
<name>A0AAE0H710_9PEZI</name>